<accession>A0A1G4ITS0</accession>
<reference evidence="2" key="1">
    <citation type="submission" date="2016-03" db="EMBL/GenBank/DDBJ databases">
        <authorList>
            <person name="Devillers H."/>
        </authorList>
    </citation>
    <scope>NUCLEOTIDE SEQUENCE [LARGE SCALE GENOMIC DNA]</scope>
</reference>
<dbReference type="OrthoDB" id="4036494at2759"/>
<dbReference type="Proteomes" id="UP000190274">
    <property type="component" value="Chromosome B"/>
</dbReference>
<evidence type="ECO:0000313" key="2">
    <source>
        <dbReference type="Proteomes" id="UP000190274"/>
    </source>
</evidence>
<dbReference type="AlphaFoldDB" id="A0A1G4ITS0"/>
<protein>
    <submittedName>
        <fullName evidence="1">LADA_0B06238g1_1</fullName>
    </submittedName>
</protein>
<name>A0A1G4ITS0_9SACH</name>
<evidence type="ECO:0000313" key="1">
    <source>
        <dbReference type="EMBL" id="SCU80289.1"/>
    </source>
</evidence>
<keyword evidence="2" id="KW-1185">Reference proteome</keyword>
<sequence>MRTLFRGNSWLVLLDQGRLSVYQKGRLVSQLQAARFNELQCSLAESHDNDKRNDVDSGRELFIYGNNGNSIVQLKLDSQNSCFSQVDILKVSFQISKFLVFPAVGWVLATDNVTGALHLFDTINERYKGRIRVDTTCCKVWKKGDYEFKVMTRLFDPETLLIKRFLNTYAIDKTANNTYLRTSVLLDHHSANRWVCNGLGNSEFFSIVSSEGFTSLVEIFLPHAKRPFHQITLPFPISKHQAWFSSPLSMLLVLQNRRGLEMCEIDLVTQQKLRTIPIHEISVASYRQVTDTAKPTQMDLFSTVAATDFEIQNLQFTSSRTVVFIVKSAPWVLFAWHGSQLYAWWFPSAILGVSNLEKAELIEVECLSSVSSSITENFHIELRDLEPTEINTSWFGMGQPPKSQTVPFH</sequence>
<dbReference type="EMBL" id="LT598456">
    <property type="protein sequence ID" value="SCU80289.1"/>
    <property type="molecule type" value="Genomic_DNA"/>
</dbReference>
<proteinExistence type="predicted"/>
<gene>
    <name evidence="1" type="ORF">LADA_0B06238G</name>
</gene>
<organism evidence="1 2">
    <name type="scientific">Lachancea dasiensis</name>
    <dbReference type="NCBI Taxonomy" id="1072105"/>
    <lineage>
        <taxon>Eukaryota</taxon>
        <taxon>Fungi</taxon>
        <taxon>Dikarya</taxon>
        <taxon>Ascomycota</taxon>
        <taxon>Saccharomycotina</taxon>
        <taxon>Saccharomycetes</taxon>
        <taxon>Saccharomycetales</taxon>
        <taxon>Saccharomycetaceae</taxon>
        <taxon>Lachancea</taxon>
    </lineage>
</organism>